<dbReference type="NCBIfam" id="TIGR02937">
    <property type="entry name" value="sigma70-ECF"/>
    <property type="match status" value="1"/>
</dbReference>
<dbReference type="SUPFAM" id="SSF88946">
    <property type="entry name" value="Sigma2 domain of RNA polymerase sigma factors"/>
    <property type="match status" value="1"/>
</dbReference>
<evidence type="ECO:0000259" key="8">
    <source>
        <dbReference type="Pfam" id="PF04545"/>
    </source>
</evidence>
<evidence type="ECO:0000256" key="4">
    <source>
        <dbReference type="ARBA" id="ARBA00023163"/>
    </source>
</evidence>
<dbReference type="InterPro" id="IPR013324">
    <property type="entry name" value="RNA_pol_sigma_r3/r4-like"/>
</dbReference>
<feature type="domain" description="RNA polymerase sigma-70 region 4" evidence="8">
    <location>
        <begin position="178"/>
        <end position="227"/>
    </location>
</feature>
<feature type="domain" description="RNA polymerase sigma-70 region 2" evidence="7">
    <location>
        <begin position="11"/>
        <end position="83"/>
    </location>
</feature>
<reference evidence="9 10" key="1">
    <citation type="submission" date="2024-10" db="EMBL/GenBank/DDBJ databases">
        <title>The Natural Products Discovery Center: Release of the First 8490 Sequenced Strains for Exploring Actinobacteria Biosynthetic Diversity.</title>
        <authorList>
            <person name="Kalkreuter E."/>
            <person name="Kautsar S.A."/>
            <person name="Yang D."/>
            <person name="Bader C.D."/>
            <person name="Teijaro C.N."/>
            <person name="Fluegel L."/>
            <person name="Davis C.M."/>
            <person name="Simpson J.R."/>
            <person name="Lauterbach L."/>
            <person name="Steele A.D."/>
            <person name="Gui C."/>
            <person name="Meng S."/>
            <person name="Li G."/>
            <person name="Viehrig K."/>
            <person name="Ye F."/>
            <person name="Su P."/>
            <person name="Kiefer A.F."/>
            <person name="Nichols A."/>
            <person name="Cepeda A.J."/>
            <person name="Yan W."/>
            <person name="Fan B."/>
            <person name="Jiang Y."/>
            <person name="Adhikari A."/>
            <person name="Zheng C.-J."/>
            <person name="Schuster L."/>
            <person name="Cowan T.M."/>
            <person name="Smanski M.J."/>
            <person name="Chevrette M.G."/>
            <person name="De Carvalho L.P.S."/>
            <person name="Shen B."/>
        </authorList>
    </citation>
    <scope>NUCLEOTIDE SEQUENCE [LARGE SCALE GENOMIC DNA]</scope>
    <source>
        <strain evidence="9 10">NPDC049639</strain>
    </source>
</reference>
<evidence type="ECO:0000259" key="6">
    <source>
        <dbReference type="Pfam" id="PF04539"/>
    </source>
</evidence>
<organism evidence="9 10">
    <name type="scientific">Spongisporangium articulatum</name>
    <dbReference type="NCBI Taxonomy" id="3362603"/>
    <lineage>
        <taxon>Bacteria</taxon>
        <taxon>Bacillati</taxon>
        <taxon>Actinomycetota</taxon>
        <taxon>Actinomycetes</taxon>
        <taxon>Kineosporiales</taxon>
        <taxon>Kineosporiaceae</taxon>
        <taxon>Spongisporangium</taxon>
    </lineage>
</organism>
<proteinExistence type="predicted"/>
<dbReference type="Gene3D" id="1.20.140.160">
    <property type="match status" value="1"/>
</dbReference>
<dbReference type="RefSeq" id="WP_398274457.1">
    <property type="nucleotide sequence ID" value="NZ_JBITLV010000001.1"/>
</dbReference>
<dbReference type="Proteomes" id="UP001612915">
    <property type="component" value="Unassembled WGS sequence"/>
</dbReference>
<keyword evidence="3" id="KW-0238">DNA-binding</keyword>
<evidence type="ECO:0000256" key="5">
    <source>
        <dbReference type="SAM" id="MobiDB-lite"/>
    </source>
</evidence>
<sequence length="294" mass="31671">MLDSRDAIATLITEHLPLVGHVARETAARLPRHLGTDDLIGAGSLALVQAAHAFDPALGVPFARFANTRVRGAMIDQMRQRDWASRTVRSRAKAIEAAAETLTSGLGRRPTDSELAAACGFTEAEIREARSGADRAVLLSLDPLTADDEGLGTSVADSAPRPEEALIAAERLGYLRDAVAELPERLRLVVTQYYLEQRPLTEIAETLGVTQSRASQLRSEGLDLLREALERLWVSTPGVPRQRAGGTTPGADGAGARARRREAYVQAVATRSSAGRRADVQAYLDGQPLHYTSY</sequence>
<dbReference type="InterPro" id="IPR007624">
    <property type="entry name" value="RNA_pol_sigma70_r3"/>
</dbReference>
<feature type="region of interest" description="Disordered" evidence="5">
    <location>
        <begin position="238"/>
        <end position="258"/>
    </location>
</feature>
<dbReference type="Pfam" id="PF04542">
    <property type="entry name" value="Sigma70_r2"/>
    <property type="match status" value="1"/>
</dbReference>
<evidence type="ECO:0000256" key="1">
    <source>
        <dbReference type="ARBA" id="ARBA00023015"/>
    </source>
</evidence>
<protein>
    <submittedName>
        <fullName evidence="9">Sigma-70 family RNA polymerase sigma factor</fullName>
    </submittedName>
</protein>
<name>A0ABW8AHL8_9ACTN</name>
<feature type="compositionally biased region" description="Low complexity" evidence="5">
    <location>
        <begin position="243"/>
        <end position="256"/>
    </location>
</feature>
<keyword evidence="4" id="KW-0804">Transcription</keyword>
<dbReference type="Gene3D" id="1.10.1740.10">
    <property type="match status" value="1"/>
</dbReference>
<dbReference type="Pfam" id="PF04539">
    <property type="entry name" value="Sigma70_r3"/>
    <property type="match status" value="1"/>
</dbReference>
<dbReference type="InterPro" id="IPR007627">
    <property type="entry name" value="RNA_pol_sigma70_r2"/>
</dbReference>
<evidence type="ECO:0000256" key="2">
    <source>
        <dbReference type="ARBA" id="ARBA00023082"/>
    </source>
</evidence>
<dbReference type="SUPFAM" id="SSF88659">
    <property type="entry name" value="Sigma3 and sigma4 domains of RNA polymerase sigma factors"/>
    <property type="match status" value="2"/>
</dbReference>
<evidence type="ECO:0000313" key="10">
    <source>
        <dbReference type="Proteomes" id="UP001612915"/>
    </source>
</evidence>
<dbReference type="CDD" id="cd06171">
    <property type="entry name" value="Sigma70_r4"/>
    <property type="match status" value="1"/>
</dbReference>
<keyword evidence="2" id="KW-0731">Sigma factor</keyword>
<comment type="caution">
    <text evidence="9">The sequence shown here is derived from an EMBL/GenBank/DDBJ whole genome shotgun (WGS) entry which is preliminary data.</text>
</comment>
<evidence type="ECO:0000256" key="3">
    <source>
        <dbReference type="ARBA" id="ARBA00023125"/>
    </source>
</evidence>
<dbReference type="Pfam" id="PF04545">
    <property type="entry name" value="Sigma70_r4"/>
    <property type="match status" value="1"/>
</dbReference>
<evidence type="ECO:0000259" key="7">
    <source>
        <dbReference type="Pfam" id="PF04542"/>
    </source>
</evidence>
<feature type="domain" description="RNA polymerase sigma-70 region 3" evidence="6">
    <location>
        <begin position="93"/>
        <end position="165"/>
    </location>
</feature>
<dbReference type="PANTHER" id="PTHR30385">
    <property type="entry name" value="SIGMA FACTOR F FLAGELLAR"/>
    <property type="match status" value="1"/>
</dbReference>
<dbReference type="PANTHER" id="PTHR30385:SF7">
    <property type="entry name" value="RNA POLYMERASE SIGMA FACTOR FLIA"/>
    <property type="match status" value="1"/>
</dbReference>
<dbReference type="EMBL" id="JBITLV010000001">
    <property type="protein sequence ID" value="MFI7585855.1"/>
    <property type="molecule type" value="Genomic_DNA"/>
</dbReference>
<keyword evidence="10" id="KW-1185">Reference proteome</keyword>
<evidence type="ECO:0000313" key="9">
    <source>
        <dbReference type="EMBL" id="MFI7585855.1"/>
    </source>
</evidence>
<dbReference type="InterPro" id="IPR013325">
    <property type="entry name" value="RNA_pol_sigma_r2"/>
</dbReference>
<accession>A0ABW8AHL8</accession>
<dbReference type="InterPro" id="IPR007630">
    <property type="entry name" value="RNA_pol_sigma70_r4"/>
</dbReference>
<dbReference type="InterPro" id="IPR014284">
    <property type="entry name" value="RNA_pol_sigma-70_dom"/>
</dbReference>
<keyword evidence="1" id="KW-0805">Transcription regulation</keyword>
<gene>
    <name evidence="9" type="ORF">ACIB24_02125</name>
</gene>